<evidence type="ECO:0008006" key="4">
    <source>
        <dbReference type="Google" id="ProtNLM"/>
    </source>
</evidence>
<evidence type="ECO:0000313" key="3">
    <source>
        <dbReference type="Proteomes" id="UP000199559"/>
    </source>
</evidence>
<organism evidence="2 3">
    <name type="scientific">Olleya namhaensis</name>
    <dbReference type="NCBI Taxonomy" id="1144750"/>
    <lineage>
        <taxon>Bacteria</taxon>
        <taxon>Pseudomonadati</taxon>
        <taxon>Bacteroidota</taxon>
        <taxon>Flavobacteriia</taxon>
        <taxon>Flavobacteriales</taxon>
        <taxon>Flavobacteriaceae</taxon>
    </lineage>
</organism>
<feature type="transmembrane region" description="Helical" evidence="1">
    <location>
        <begin position="76"/>
        <end position="98"/>
    </location>
</feature>
<reference evidence="3" key="1">
    <citation type="submission" date="2016-10" db="EMBL/GenBank/DDBJ databases">
        <authorList>
            <person name="Varghese N."/>
            <person name="Submissions S."/>
        </authorList>
    </citation>
    <scope>NUCLEOTIDE SEQUENCE [LARGE SCALE GENOMIC DNA]</scope>
    <source>
        <strain evidence="3">DSM 28881</strain>
    </source>
</reference>
<dbReference type="AlphaFoldDB" id="A0A1I3PDS1"/>
<feature type="transmembrane region" description="Helical" evidence="1">
    <location>
        <begin position="38"/>
        <end position="56"/>
    </location>
</feature>
<dbReference type="RefSeq" id="WP_090839650.1">
    <property type="nucleotide sequence ID" value="NZ_FORM01000005.1"/>
</dbReference>
<dbReference type="STRING" id="1144750.SAMN05443431_10565"/>
<keyword evidence="1" id="KW-0812">Transmembrane</keyword>
<gene>
    <name evidence="2" type="ORF">SAMN05443431_10565</name>
</gene>
<dbReference type="Pfam" id="PF13858">
    <property type="entry name" value="DUF4199"/>
    <property type="match status" value="1"/>
</dbReference>
<evidence type="ECO:0000256" key="1">
    <source>
        <dbReference type="SAM" id="Phobius"/>
    </source>
</evidence>
<keyword evidence="1" id="KW-0472">Membrane</keyword>
<name>A0A1I3PDS1_9FLAO</name>
<feature type="transmembrane region" description="Helical" evidence="1">
    <location>
        <begin position="147"/>
        <end position="169"/>
    </location>
</feature>
<sequence length="176" mass="19297">MEKTIKSIATNFGIYLGAILAAITVIAYATNLEILTEWWLGIGLFVMIIVFGIISISKSKHALGGYISFKEAFTAYFVTVLIGIVISSLVSIIIFNFIDPEAAITLKELVIEKSIEMMRGFNAPEESIAEALSQMEEAPSQYAIGNVIQSLLIQLVIYSVIGLIISLIMKKTNEDL</sequence>
<dbReference type="InterPro" id="IPR025250">
    <property type="entry name" value="DUF4199"/>
</dbReference>
<dbReference type="Proteomes" id="UP000199559">
    <property type="component" value="Unassembled WGS sequence"/>
</dbReference>
<accession>A0A1I3PDS1</accession>
<keyword evidence="3" id="KW-1185">Reference proteome</keyword>
<dbReference type="EMBL" id="FORM01000005">
    <property type="protein sequence ID" value="SFJ19497.1"/>
    <property type="molecule type" value="Genomic_DNA"/>
</dbReference>
<evidence type="ECO:0000313" key="2">
    <source>
        <dbReference type="EMBL" id="SFJ19497.1"/>
    </source>
</evidence>
<protein>
    <recommendedName>
        <fullName evidence="4">DUF4199 domain-containing protein</fullName>
    </recommendedName>
</protein>
<keyword evidence="1" id="KW-1133">Transmembrane helix</keyword>
<proteinExistence type="predicted"/>
<feature type="transmembrane region" description="Helical" evidence="1">
    <location>
        <begin position="12"/>
        <end position="32"/>
    </location>
</feature>